<feature type="chain" id="PRO_5012770879" description="Transporter" evidence="1">
    <location>
        <begin position="27"/>
        <end position="302"/>
    </location>
</feature>
<dbReference type="STRING" id="1470563.SAMN05444000_10854"/>
<proteinExistence type="predicted"/>
<sequence>MSANHKRLLLQAAIPLLLTAGTTVQAQQQRTGWATVVDGLALYQLDADLSGGGEFSVNRSFLRAGKLYRSEDGVSYGLFLSYGELSYDFDTSTAAPWGDIRDVRISVPIRFPVSDTATVFLSPQVRWDYEKGVSASDGRTYGVFAGVTWQLGNDLQIGPAFGAFTELGSDDIELFPALLVNWEISEKWSLSTGGGLGASQGPGVSLTYDHSRATSFSLSTRAEKTRFRLDNSGLAPGGIGEDTSLPVVFSFNYHPNPRMSFGAYIGAEFDGELTLEDTSGATVSTQSYGTAPIAGLIFRVRF</sequence>
<keyword evidence="1" id="KW-0732">Signal</keyword>
<evidence type="ECO:0000256" key="1">
    <source>
        <dbReference type="SAM" id="SignalP"/>
    </source>
</evidence>
<accession>A0A1M6IYY5</accession>
<feature type="signal peptide" evidence="1">
    <location>
        <begin position="1"/>
        <end position="26"/>
    </location>
</feature>
<name>A0A1M6IYY5_9RHOB</name>
<dbReference type="RefSeq" id="WP_073251836.1">
    <property type="nucleotide sequence ID" value="NZ_FQZQ01000008.1"/>
</dbReference>
<evidence type="ECO:0008006" key="4">
    <source>
        <dbReference type="Google" id="ProtNLM"/>
    </source>
</evidence>
<dbReference type="Proteomes" id="UP000183982">
    <property type="component" value="Unassembled WGS sequence"/>
</dbReference>
<protein>
    <recommendedName>
        <fullName evidence="4">Transporter</fullName>
    </recommendedName>
</protein>
<evidence type="ECO:0000313" key="2">
    <source>
        <dbReference type="EMBL" id="SHJ39674.1"/>
    </source>
</evidence>
<dbReference type="AlphaFoldDB" id="A0A1M6IYY5"/>
<keyword evidence="3" id="KW-1185">Reference proteome</keyword>
<gene>
    <name evidence="2" type="ORF">SAMN05444000_10854</name>
</gene>
<reference evidence="3" key="1">
    <citation type="submission" date="2016-11" db="EMBL/GenBank/DDBJ databases">
        <authorList>
            <person name="Varghese N."/>
            <person name="Submissions S."/>
        </authorList>
    </citation>
    <scope>NUCLEOTIDE SEQUENCE [LARGE SCALE GENOMIC DNA]</scope>
    <source>
        <strain evidence="3">DSM 100564</strain>
    </source>
</reference>
<evidence type="ECO:0000313" key="3">
    <source>
        <dbReference type="Proteomes" id="UP000183982"/>
    </source>
</evidence>
<dbReference type="EMBL" id="FQZQ01000008">
    <property type="protein sequence ID" value="SHJ39674.1"/>
    <property type="molecule type" value="Genomic_DNA"/>
</dbReference>
<organism evidence="2 3">
    <name type="scientific">Shimia gijangensis</name>
    <dbReference type="NCBI Taxonomy" id="1470563"/>
    <lineage>
        <taxon>Bacteria</taxon>
        <taxon>Pseudomonadati</taxon>
        <taxon>Pseudomonadota</taxon>
        <taxon>Alphaproteobacteria</taxon>
        <taxon>Rhodobacterales</taxon>
        <taxon>Roseobacteraceae</taxon>
    </lineage>
</organism>